<evidence type="ECO:0000256" key="2">
    <source>
        <dbReference type="ARBA" id="ARBA00022679"/>
    </source>
</evidence>
<gene>
    <name evidence="5" type="ORF">UFOPK2000_00640</name>
    <name evidence="6" type="ORF">UFOPK3708_01139</name>
</gene>
<dbReference type="EMBL" id="CAFBNA010000068">
    <property type="protein sequence ID" value="CAB4936014.1"/>
    <property type="molecule type" value="Genomic_DNA"/>
</dbReference>
<evidence type="ECO:0000256" key="1">
    <source>
        <dbReference type="ARBA" id="ARBA00022603"/>
    </source>
</evidence>
<dbReference type="Gene3D" id="2.40.50.140">
    <property type="entry name" value="Nucleic acid-binding proteins"/>
    <property type="match status" value="1"/>
</dbReference>
<dbReference type="InterPro" id="IPR002792">
    <property type="entry name" value="TRAM_dom"/>
</dbReference>
<dbReference type="SUPFAM" id="SSF50249">
    <property type="entry name" value="Nucleic acid-binding proteins"/>
    <property type="match status" value="1"/>
</dbReference>
<dbReference type="EMBL" id="CAEZVK010000053">
    <property type="protein sequence ID" value="CAB4629766.1"/>
    <property type="molecule type" value="Genomic_DNA"/>
</dbReference>
<keyword evidence="2" id="KW-0808">Transferase</keyword>
<keyword evidence="1" id="KW-0489">Methyltransferase</keyword>
<dbReference type="PANTHER" id="PTHR11061">
    <property type="entry name" value="RNA M5U METHYLTRANSFERASE"/>
    <property type="match status" value="1"/>
</dbReference>
<proteinExistence type="predicted"/>
<dbReference type="PROSITE" id="PS51687">
    <property type="entry name" value="SAM_MT_RNA_M5U"/>
    <property type="match status" value="1"/>
</dbReference>
<keyword evidence="3" id="KW-0949">S-adenosyl-L-methionine</keyword>
<dbReference type="InterPro" id="IPR029063">
    <property type="entry name" value="SAM-dependent_MTases_sf"/>
</dbReference>
<evidence type="ECO:0000256" key="3">
    <source>
        <dbReference type="ARBA" id="ARBA00022691"/>
    </source>
</evidence>
<dbReference type="GO" id="GO:0070041">
    <property type="term" value="F:rRNA (uridine-C5-)-methyltransferase activity"/>
    <property type="evidence" value="ECO:0007669"/>
    <property type="project" value="TreeGrafter"/>
</dbReference>
<evidence type="ECO:0000313" key="6">
    <source>
        <dbReference type="EMBL" id="CAB4936014.1"/>
    </source>
</evidence>
<dbReference type="Gene3D" id="3.40.50.150">
    <property type="entry name" value="Vaccinia Virus protein VP39"/>
    <property type="match status" value="2"/>
</dbReference>
<feature type="domain" description="TRAM" evidence="4">
    <location>
        <begin position="37"/>
        <end position="95"/>
    </location>
</feature>
<dbReference type="PROSITE" id="PS50926">
    <property type="entry name" value="TRAM"/>
    <property type="match status" value="1"/>
</dbReference>
<evidence type="ECO:0000313" key="5">
    <source>
        <dbReference type="EMBL" id="CAB4629766.1"/>
    </source>
</evidence>
<sequence>MLKESTWRTFFELIVVATIPAYAAQVTDLSGDDRPSNRMSDRSVVVDVERLVAGGVGLSRREDGRVVLVDGGLPGERLEVSVIERRGSEHGRIIKVVSASPGRIEPECPHVIEGCGGCDLAHLQHDAQLTSKVDIVSDALRRLGRWKEPVVRVGASLDPWGFRTTLRAAVVGGRAGLRMGASHDVLSLSSCAVTHPLLEELLVDGDFGTATEVTLRVGTATGERIAVVTPTADGVRLPSDVLVIGVDELKSGRRAWIHEEVAGRSWRISAESFFQTRPDGAEALVGVVAEMAADVLADTTHAQPTLVDAYCGVGLFAGSLLAGRDGWRGVAAERGRSSVADAKVNLADLDVRVVGTSIERFRVPSAQIVVADPSRAGLGRKAVKVLAAAEADRFLLVSCDPAAAGRDVAFLMSEGYQPVESVVVDMFPHTHHVEVVTRLDRVKSS</sequence>
<dbReference type="GO" id="GO:0070475">
    <property type="term" value="P:rRNA base methylation"/>
    <property type="evidence" value="ECO:0007669"/>
    <property type="project" value="TreeGrafter"/>
</dbReference>
<protein>
    <submittedName>
        <fullName evidence="6">Unannotated protein</fullName>
    </submittedName>
</protein>
<dbReference type="InterPro" id="IPR012340">
    <property type="entry name" value="NA-bd_OB-fold"/>
</dbReference>
<dbReference type="AlphaFoldDB" id="A0A6J7J061"/>
<name>A0A6J7J061_9ZZZZ</name>
<dbReference type="PANTHER" id="PTHR11061:SF30">
    <property type="entry name" value="TRNA (URACIL(54)-C(5))-METHYLTRANSFERASE"/>
    <property type="match status" value="1"/>
</dbReference>
<accession>A0A6J7J061</accession>
<dbReference type="Pfam" id="PF05958">
    <property type="entry name" value="tRNA_U5-meth_tr"/>
    <property type="match status" value="1"/>
</dbReference>
<dbReference type="InterPro" id="IPR030391">
    <property type="entry name" value="MeTrfase_TrmA_CS"/>
</dbReference>
<organism evidence="6">
    <name type="scientific">freshwater metagenome</name>
    <dbReference type="NCBI Taxonomy" id="449393"/>
    <lineage>
        <taxon>unclassified sequences</taxon>
        <taxon>metagenomes</taxon>
        <taxon>ecological metagenomes</taxon>
    </lineage>
</organism>
<dbReference type="InterPro" id="IPR010280">
    <property type="entry name" value="U5_MeTrfase_fam"/>
</dbReference>
<reference evidence="6" key="1">
    <citation type="submission" date="2020-05" db="EMBL/GenBank/DDBJ databases">
        <authorList>
            <person name="Chiriac C."/>
            <person name="Salcher M."/>
            <person name="Ghai R."/>
            <person name="Kavagutti S V."/>
        </authorList>
    </citation>
    <scope>NUCLEOTIDE SEQUENCE</scope>
</reference>
<dbReference type="PROSITE" id="PS01231">
    <property type="entry name" value="TRMA_2"/>
    <property type="match status" value="1"/>
</dbReference>
<evidence type="ECO:0000259" key="4">
    <source>
        <dbReference type="PROSITE" id="PS50926"/>
    </source>
</evidence>
<dbReference type="SUPFAM" id="SSF53335">
    <property type="entry name" value="S-adenosyl-L-methionine-dependent methyltransferases"/>
    <property type="match status" value="1"/>
</dbReference>